<proteinExistence type="predicted"/>
<sequence length="39" mass="4456">MIMSLFEFRTAKTIWSSLKQRYVQNSGALLHTHAANSCN</sequence>
<dbReference type="EMBL" id="GBRH01253622">
    <property type="protein sequence ID" value="JAD44273.1"/>
    <property type="molecule type" value="Transcribed_RNA"/>
</dbReference>
<name>A0A0A9A2V5_ARUDO</name>
<reference evidence="1" key="1">
    <citation type="submission" date="2014-09" db="EMBL/GenBank/DDBJ databases">
        <authorList>
            <person name="Magalhaes I.L.F."/>
            <person name="Oliveira U."/>
            <person name="Santos F.R."/>
            <person name="Vidigal T.H.D.A."/>
            <person name="Brescovit A.D."/>
            <person name="Santos A.J."/>
        </authorList>
    </citation>
    <scope>NUCLEOTIDE SEQUENCE</scope>
    <source>
        <tissue evidence="1">Shoot tissue taken approximately 20 cm above the soil surface</tissue>
    </source>
</reference>
<accession>A0A0A9A2V5</accession>
<evidence type="ECO:0000313" key="1">
    <source>
        <dbReference type="EMBL" id="JAD44273.1"/>
    </source>
</evidence>
<dbReference type="AlphaFoldDB" id="A0A0A9A2V5"/>
<organism evidence="1">
    <name type="scientific">Arundo donax</name>
    <name type="common">Giant reed</name>
    <name type="synonym">Donax arundinaceus</name>
    <dbReference type="NCBI Taxonomy" id="35708"/>
    <lineage>
        <taxon>Eukaryota</taxon>
        <taxon>Viridiplantae</taxon>
        <taxon>Streptophyta</taxon>
        <taxon>Embryophyta</taxon>
        <taxon>Tracheophyta</taxon>
        <taxon>Spermatophyta</taxon>
        <taxon>Magnoliopsida</taxon>
        <taxon>Liliopsida</taxon>
        <taxon>Poales</taxon>
        <taxon>Poaceae</taxon>
        <taxon>PACMAD clade</taxon>
        <taxon>Arundinoideae</taxon>
        <taxon>Arundineae</taxon>
        <taxon>Arundo</taxon>
    </lineage>
</organism>
<reference evidence="1" key="2">
    <citation type="journal article" date="2015" name="Data Brief">
        <title>Shoot transcriptome of the giant reed, Arundo donax.</title>
        <authorList>
            <person name="Barrero R.A."/>
            <person name="Guerrero F.D."/>
            <person name="Moolhuijzen P."/>
            <person name="Goolsby J.A."/>
            <person name="Tidwell J."/>
            <person name="Bellgard S.E."/>
            <person name="Bellgard M.I."/>
        </authorList>
    </citation>
    <scope>NUCLEOTIDE SEQUENCE</scope>
    <source>
        <tissue evidence="1">Shoot tissue taken approximately 20 cm above the soil surface</tissue>
    </source>
</reference>
<protein>
    <submittedName>
        <fullName evidence="1">Uncharacterized protein</fullName>
    </submittedName>
</protein>